<feature type="compositionally biased region" description="Basic residues" evidence="2">
    <location>
        <begin position="72"/>
        <end position="81"/>
    </location>
</feature>
<feature type="region of interest" description="Disordered" evidence="2">
    <location>
        <begin position="72"/>
        <end position="101"/>
    </location>
</feature>
<accession>A0AAD9AA99</accession>
<evidence type="ECO:0000256" key="1">
    <source>
        <dbReference type="SAM" id="Coils"/>
    </source>
</evidence>
<keyword evidence="1" id="KW-0175">Coiled coil</keyword>
<feature type="region of interest" description="Disordered" evidence="2">
    <location>
        <begin position="248"/>
        <end position="300"/>
    </location>
</feature>
<proteinExistence type="predicted"/>
<protein>
    <submittedName>
        <fullName evidence="3">Uncharacterized protein</fullName>
    </submittedName>
</protein>
<evidence type="ECO:0000313" key="4">
    <source>
        <dbReference type="Proteomes" id="UP001243330"/>
    </source>
</evidence>
<dbReference type="Proteomes" id="UP001243330">
    <property type="component" value="Unassembled WGS sequence"/>
</dbReference>
<reference evidence="3" key="1">
    <citation type="submission" date="2023-01" db="EMBL/GenBank/DDBJ databases">
        <title>Colletotrichum chrysophilum M932 genome sequence.</title>
        <authorList>
            <person name="Baroncelli R."/>
        </authorList>
    </citation>
    <scope>NUCLEOTIDE SEQUENCE</scope>
    <source>
        <strain evidence="3">M932</strain>
    </source>
</reference>
<evidence type="ECO:0000313" key="3">
    <source>
        <dbReference type="EMBL" id="KAK1844403.1"/>
    </source>
</evidence>
<organism evidence="3 4">
    <name type="scientific">Colletotrichum chrysophilum</name>
    <dbReference type="NCBI Taxonomy" id="1836956"/>
    <lineage>
        <taxon>Eukaryota</taxon>
        <taxon>Fungi</taxon>
        <taxon>Dikarya</taxon>
        <taxon>Ascomycota</taxon>
        <taxon>Pezizomycotina</taxon>
        <taxon>Sordariomycetes</taxon>
        <taxon>Hypocreomycetidae</taxon>
        <taxon>Glomerellales</taxon>
        <taxon>Glomerellaceae</taxon>
        <taxon>Colletotrichum</taxon>
        <taxon>Colletotrichum gloeosporioides species complex</taxon>
    </lineage>
</organism>
<feature type="coiled-coil region" evidence="1">
    <location>
        <begin position="311"/>
        <end position="341"/>
    </location>
</feature>
<comment type="caution">
    <text evidence="3">The sequence shown here is derived from an EMBL/GenBank/DDBJ whole genome shotgun (WGS) entry which is preliminary data.</text>
</comment>
<evidence type="ECO:0000256" key="2">
    <source>
        <dbReference type="SAM" id="MobiDB-lite"/>
    </source>
</evidence>
<sequence length="365" mass="41202">MLGLIDMDSFPDDTASFSSGRAITFPCLAKSVTSSGKLIIIIFVILFHSSRPCALVRPSLMRIHRRRELSHLRHGQVRRPASRCDPSRHLPRSEGASPDTLHRVHHRHQWNLVIVNPKTPSLTLFTRPFKNDPASATKTIARRATELLNAYFAVVDVAHEKNLKAARQPNKAWDLALEYLRTKNWPAYSVTDEKMQLVMVAFADARMRYLDNGDRGKKVPLKSSFFETLAELLDKFNEMRYPPALSLESQTSEDATASTAPSTPADLPSRQATPEVTEDSLFVSSPEPNDRTAASGPWPLQHDDSLTFSLFEELQQVKDDLEEARATIVEMKKENKKEKEMTKRMVWCAALPAMNELRELQGQPA</sequence>
<name>A0AAD9AA99_9PEZI</name>
<feature type="compositionally biased region" description="Low complexity" evidence="2">
    <location>
        <begin position="252"/>
        <end position="269"/>
    </location>
</feature>
<dbReference type="EMBL" id="JAQOWY010000313">
    <property type="protein sequence ID" value="KAK1844403.1"/>
    <property type="molecule type" value="Genomic_DNA"/>
</dbReference>
<gene>
    <name evidence="3" type="ORF">CCHR01_12983</name>
</gene>
<dbReference type="AlphaFoldDB" id="A0AAD9AA99"/>
<keyword evidence="4" id="KW-1185">Reference proteome</keyword>